<dbReference type="GO" id="GO:0008168">
    <property type="term" value="F:methyltransferase activity"/>
    <property type="evidence" value="ECO:0007669"/>
    <property type="project" value="UniProtKB-KW"/>
</dbReference>
<dbReference type="SUPFAM" id="SSF53335">
    <property type="entry name" value="S-adenosyl-L-methionine-dependent methyltransferases"/>
    <property type="match status" value="1"/>
</dbReference>
<feature type="domain" description="Methyltransferase" evidence="1">
    <location>
        <begin position="43"/>
        <end position="139"/>
    </location>
</feature>
<protein>
    <submittedName>
        <fullName evidence="2">Class I SAM-dependent methyltransferase</fullName>
    </submittedName>
</protein>
<dbReference type="InterPro" id="IPR041698">
    <property type="entry name" value="Methyltransf_25"/>
</dbReference>
<dbReference type="PANTHER" id="PTHR43591:SF110">
    <property type="entry name" value="RHODANESE DOMAIN-CONTAINING PROTEIN"/>
    <property type="match status" value="1"/>
</dbReference>
<dbReference type="CDD" id="cd02440">
    <property type="entry name" value="AdoMet_MTases"/>
    <property type="match status" value="1"/>
</dbReference>
<dbReference type="Proteomes" id="UP001501510">
    <property type="component" value="Unassembled WGS sequence"/>
</dbReference>
<keyword evidence="2" id="KW-0808">Transferase</keyword>
<dbReference type="Gene3D" id="3.40.50.150">
    <property type="entry name" value="Vaccinia Virus protein VP39"/>
    <property type="match status" value="1"/>
</dbReference>
<comment type="caution">
    <text evidence="2">The sequence shown here is derived from an EMBL/GenBank/DDBJ whole genome shotgun (WGS) entry which is preliminary data.</text>
</comment>
<gene>
    <name evidence="2" type="ORF">GCM10008906_15560</name>
</gene>
<reference evidence="3" key="1">
    <citation type="journal article" date="2019" name="Int. J. Syst. Evol. Microbiol.">
        <title>The Global Catalogue of Microorganisms (GCM) 10K type strain sequencing project: providing services to taxonomists for standard genome sequencing and annotation.</title>
        <authorList>
            <consortium name="The Broad Institute Genomics Platform"/>
            <consortium name="The Broad Institute Genome Sequencing Center for Infectious Disease"/>
            <person name="Wu L."/>
            <person name="Ma J."/>
        </authorList>
    </citation>
    <scope>NUCLEOTIDE SEQUENCE [LARGE SCALE GENOMIC DNA]</scope>
    <source>
        <strain evidence="3">JCM 1407</strain>
    </source>
</reference>
<dbReference type="InterPro" id="IPR029063">
    <property type="entry name" value="SAM-dependent_MTases_sf"/>
</dbReference>
<dbReference type="Pfam" id="PF13649">
    <property type="entry name" value="Methyltransf_25"/>
    <property type="match status" value="1"/>
</dbReference>
<dbReference type="EMBL" id="BAAACG010000008">
    <property type="protein sequence ID" value="GAA0738303.1"/>
    <property type="molecule type" value="Genomic_DNA"/>
</dbReference>
<dbReference type="PANTHER" id="PTHR43591">
    <property type="entry name" value="METHYLTRANSFERASE"/>
    <property type="match status" value="1"/>
</dbReference>
<keyword evidence="3" id="KW-1185">Reference proteome</keyword>
<name>A0ABP3ULZ4_9CLOT</name>
<dbReference type="RefSeq" id="WP_343760523.1">
    <property type="nucleotide sequence ID" value="NZ_BAAACG010000008.1"/>
</dbReference>
<evidence type="ECO:0000313" key="2">
    <source>
        <dbReference type="EMBL" id="GAA0738303.1"/>
    </source>
</evidence>
<keyword evidence="2" id="KW-0489">Methyltransferase</keyword>
<sequence>MGTCWKNTDVSRKFNLYNDMLEEVLGFNYIFNELKSNKSFMKILDFGCGPGKVSERMAKIKPESQIIAVDQSENMLKIAMKEHNRENINYRLVEEDKLKSLEDNSIDCVVLCFVIINNSSKDRIKMIFEEIYRVLKKDGKLFILDSNPNAAGTEFSTFRNGEIGQTYSLGDNKKQYLKIPNNEMLVLEDYYWSRDFYINNIEKVGFKNYKVIEQTVDKIKKYDLYDIERLYDVKEWGNEKSVAPFIIFDVEK</sequence>
<proteinExistence type="predicted"/>
<accession>A0ABP3ULZ4</accession>
<organism evidence="2 3">
    <name type="scientific">Clostridium oceanicum</name>
    <dbReference type="NCBI Taxonomy" id="1543"/>
    <lineage>
        <taxon>Bacteria</taxon>
        <taxon>Bacillati</taxon>
        <taxon>Bacillota</taxon>
        <taxon>Clostridia</taxon>
        <taxon>Eubacteriales</taxon>
        <taxon>Clostridiaceae</taxon>
        <taxon>Clostridium</taxon>
    </lineage>
</organism>
<evidence type="ECO:0000259" key="1">
    <source>
        <dbReference type="Pfam" id="PF13649"/>
    </source>
</evidence>
<dbReference type="GO" id="GO:0032259">
    <property type="term" value="P:methylation"/>
    <property type="evidence" value="ECO:0007669"/>
    <property type="project" value="UniProtKB-KW"/>
</dbReference>
<evidence type="ECO:0000313" key="3">
    <source>
        <dbReference type="Proteomes" id="UP001501510"/>
    </source>
</evidence>